<evidence type="ECO:0000256" key="1">
    <source>
        <dbReference type="SAM" id="MobiDB-lite"/>
    </source>
</evidence>
<protein>
    <submittedName>
        <fullName evidence="2">Winged helix DNA-binding domain-containing protein</fullName>
    </submittedName>
</protein>
<dbReference type="AlphaFoldDB" id="A0A1I1SYR0"/>
<dbReference type="InterPro" id="IPR009351">
    <property type="entry name" value="AlkZ-like"/>
</dbReference>
<dbReference type="EMBL" id="FOMX01000002">
    <property type="protein sequence ID" value="SFD51594.1"/>
    <property type="molecule type" value="Genomic_DNA"/>
</dbReference>
<dbReference type="Pfam" id="PF06224">
    <property type="entry name" value="AlkZ-like"/>
    <property type="match status" value="1"/>
</dbReference>
<reference evidence="3" key="1">
    <citation type="submission" date="2016-10" db="EMBL/GenBank/DDBJ databases">
        <authorList>
            <person name="Varghese N."/>
            <person name="Submissions S."/>
        </authorList>
    </citation>
    <scope>NUCLEOTIDE SEQUENCE [LARGE SCALE GENOMIC DNA]</scope>
    <source>
        <strain evidence="3">ATCC 25963</strain>
    </source>
</reference>
<evidence type="ECO:0000313" key="2">
    <source>
        <dbReference type="EMBL" id="SFD51594.1"/>
    </source>
</evidence>
<keyword evidence="2" id="KW-0238">DNA-binding</keyword>
<dbReference type="Proteomes" id="UP000199400">
    <property type="component" value="Unassembled WGS sequence"/>
</dbReference>
<organism evidence="2 3">
    <name type="scientific">Nannocystis exedens</name>
    <dbReference type="NCBI Taxonomy" id="54"/>
    <lineage>
        <taxon>Bacteria</taxon>
        <taxon>Pseudomonadati</taxon>
        <taxon>Myxococcota</taxon>
        <taxon>Polyangia</taxon>
        <taxon>Nannocystales</taxon>
        <taxon>Nannocystaceae</taxon>
        <taxon>Nannocystis</taxon>
    </lineage>
</organism>
<sequence length="123" mass="13225">MLGRLQTAGQIRRQPMGGRLDQQRYAYVRSTDSPLTGFALAEDEAYVELARRFFRWSGPASLAHFQAFSGLGVKASRSAVAPLALRPVAEDSRCWPCPSTSTPCAPSSRPKPPSTASSPASTV</sequence>
<evidence type="ECO:0000313" key="3">
    <source>
        <dbReference type="Proteomes" id="UP000199400"/>
    </source>
</evidence>
<feature type="region of interest" description="Disordered" evidence="1">
    <location>
        <begin position="92"/>
        <end position="123"/>
    </location>
</feature>
<gene>
    <name evidence="2" type="ORF">SAMN02745121_00375</name>
</gene>
<keyword evidence="3" id="KW-1185">Reference proteome</keyword>
<accession>A0A1I1SYR0</accession>
<dbReference type="GO" id="GO:0003677">
    <property type="term" value="F:DNA binding"/>
    <property type="evidence" value="ECO:0007669"/>
    <property type="project" value="UniProtKB-KW"/>
</dbReference>
<name>A0A1I1SYR0_9BACT</name>
<dbReference type="STRING" id="54.SAMN02745121_00375"/>
<proteinExistence type="predicted"/>
<feature type="compositionally biased region" description="Low complexity" evidence="1">
    <location>
        <begin position="94"/>
        <end position="123"/>
    </location>
</feature>